<evidence type="ECO:0000256" key="1">
    <source>
        <dbReference type="SAM" id="MobiDB-lite"/>
    </source>
</evidence>
<dbReference type="Proteomes" id="UP000309033">
    <property type="component" value="Unassembled WGS sequence"/>
</dbReference>
<sequence>MGIALVADAGTFAQGVAVETGHRMDAGATGAGDPETPFTGLWTAAPPQQEGTPPLTVESPFLSQYRSGDELVDHEAEAAGELMAELSDPELDEALEDLIAEAEAEIARFGVEESPAAAARAARVLGRWVEPLAIESEAILEGLADALRTRDAGSVREDELMELAQRFEPRGTDLGPVFEDFLRKIFRKATRVVKGAARLAKRGITAAARVLPIGQILRRLKGLVRPLLDRVLNVALDRLPPDLRPYAARLAQRFIKKPSWPFPETEGAPASVDVRDLQSGFDAEIAALLLAPGEIEQEEVVAEAAAMARPGDADPLGELHEARESFITALERLEPGQDPTPLVEEFVPALLPVLRLGIKLGGRSRVVRYLAKYIGRLIAPYAGPQVTPALSQAIVDAGLRLLTLEEPEEAEEPAPRLAAEAFAGLVEDTVRRVCTLPEEELADEQALEEAAYEAFQEAVAANFPPAILDPASEYLETSRPYGMWLAMPRGRRACYRKFSHVFPVRVTPQVARSIRTFGGRTLGRFLRDSLGRTGVVQGHLHLYQAVPGTRLSRLGSAERMTGGGRMARTQLHPLTPQAAGVLLGEPGLGREVDPVRIDRGDPPQVGERLFYLEVPGARPLERRSSDAAVVVDTGAGEIRLSVFLGESDAQEIARRLRRREPLGAALAALRRITRAELRSAFAEAGRRVRVIGTAGTPAPHAGASDPALRRLVADGIGTWLMWSIRRELPRQRDAFVEAAAAEADGVTIAARVVGPPGLDVLAGAAADRSSGVTRASDGLSQIFRHGPEVMVGFHPGRDHVR</sequence>
<gene>
    <name evidence="2" type="ORF">FED44_32405</name>
</gene>
<accession>A0A5R8YIN2</accession>
<reference evidence="2" key="1">
    <citation type="submission" date="2019-05" db="EMBL/GenBank/DDBJ databases">
        <title>Isolation, diversity and antifungal activity of Actinobacteria from wheat.</title>
        <authorList>
            <person name="Yu B."/>
        </authorList>
    </citation>
    <scope>NUCLEOTIDE SEQUENCE [LARGE SCALE GENOMIC DNA]</scope>
    <source>
        <strain evidence="2">NEAU-HEGS1-5</strain>
    </source>
</reference>
<feature type="region of interest" description="Disordered" evidence="1">
    <location>
        <begin position="24"/>
        <end position="53"/>
    </location>
</feature>
<dbReference type="AlphaFoldDB" id="A0A5R8YIN2"/>
<keyword evidence="3" id="KW-1185">Reference proteome</keyword>
<protein>
    <submittedName>
        <fullName evidence="2">Uncharacterized protein</fullName>
    </submittedName>
</protein>
<name>A0A5R8YIN2_9ACTN</name>
<evidence type="ECO:0000313" key="3">
    <source>
        <dbReference type="Proteomes" id="UP000309033"/>
    </source>
</evidence>
<dbReference type="EMBL" id="VANP01000019">
    <property type="protein sequence ID" value="TLP52411.1"/>
    <property type="molecule type" value="Genomic_DNA"/>
</dbReference>
<evidence type="ECO:0000313" key="2">
    <source>
        <dbReference type="EMBL" id="TLP52411.1"/>
    </source>
</evidence>
<comment type="caution">
    <text evidence="2">The sequence shown here is derived from an EMBL/GenBank/DDBJ whole genome shotgun (WGS) entry which is preliminary data.</text>
</comment>
<dbReference type="OrthoDB" id="5501404at2"/>
<proteinExistence type="predicted"/>
<organism evidence="2 3">
    <name type="scientific">Microbispora triticiradicis</name>
    <dbReference type="NCBI Taxonomy" id="2200763"/>
    <lineage>
        <taxon>Bacteria</taxon>
        <taxon>Bacillati</taxon>
        <taxon>Actinomycetota</taxon>
        <taxon>Actinomycetes</taxon>
        <taxon>Streptosporangiales</taxon>
        <taxon>Streptosporangiaceae</taxon>
        <taxon>Microbispora</taxon>
    </lineage>
</organism>